<dbReference type="NCBIfam" id="TIGR00589">
    <property type="entry name" value="ogt"/>
    <property type="match status" value="1"/>
</dbReference>
<dbReference type="InterPro" id="IPR023546">
    <property type="entry name" value="MGMT"/>
</dbReference>
<evidence type="ECO:0000256" key="7">
    <source>
        <dbReference type="ARBA" id="ARBA00049348"/>
    </source>
</evidence>
<dbReference type="HAMAP" id="MF_00772">
    <property type="entry name" value="OGT"/>
    <property type="match status" value="1"/>
</dbReference>
<dbReference type="CDD" id="cd06445">
    <property type="entry name" value="ATase"/>
    <property type="match status" value="1"/>
</dbReference>
<feature type="domain" description="Methylguanine DNA methyltransferase ribonuclease-like" evidence="10">
    <location>
        <begin position="3"/>
        <end position="65"/>
    </location>
</feature>
<dbReference type="InterPro" id="IPR001497">
    <property type="entry name" value="MethylDNA_cys_MeTrfase_AS"/>
</dbReference>
<protein>
    <recommendedName>
        <fullName evidence="8">Methylated-DNA--protein-cysteine methyltransferase</fullName>
        <ecNumber evidence="8">2.1.1.63</ecNumber>
    </recommendedName>
    <alternativeName>
        <fullName evidence="8">6-O-methylguanine-DNA methyltransferase</fullName>
        <shortName evidence="8">MGMT</shortName>
    </alternativeName>
    <alternativeName>
        <fullName evidence="8">O-6-methylguanine-DNA-alkyltransferase</fullName>
    </alternativeName>
</protein>
<reference evidence="11 12" key="1">
    <citation type="submission" date="2017-05" db="EMBL/GenBank/DDBJ databases">
        <authorList>
            <person name="Varghese N."/>
            <person name="Submissions S."/>
        </authorList>
    </citation>
    <scope>NUCLEOTIDE SEQUENCE [LARGE SCALE GENOMIC DNA]</scope>
    <source>
        <strain evidence="11 12">DSM 21194</strain>
    </source>
</reference>
<dbReference type="PROSITE" id="PS00374">
    <property type="entry name" value="MGMT"/>
    <property type="match status" value="1"/>
</dbReference>
<keyword evidence="5 8" id="KW-0227">DNA damage</keyword>
<dbReference type="GO" id="GO:0003908">
    <property type="term" value="F:methylated-DNA-[protein]-cysteine S-methyltransferase activity"/>
    <property type="evidence" value="ECO:0007669"/>
    <property type="project" value="UniProtKB-UniRule"/>
</dbReference>
<dbReference type="AlphaFoldDB" id="A0A521D9F1"/>
<name>A0A521D9F1_9BACT</name>
<gene>
    <name evidence="11" type="ORF">SAMN06265218_10931</name>
</gene>
<feature type="active site" description="Nucleophile; methyl group acceptor" evidence="8">
    <location>
        <position position="121"/>
    </location>
</feature>
<feature type="domain" description="Methylated-DNA-[protein]-cysteine S-methyltransferase DNA binding" evidence="9">
    <location>
        <begin position="70"/>
        <end position="150"/>
    </location>
</feature>
<dbReference type="PANTHER" id="PTHR10815">
    <property type="entry name" value="METHYLATED-DNA--PROTEIN-CYSTEINE METHYLTRANSFERASE"/>
    <property type="match status" value="1"/>
</dbReference>
<comment type="miscellaneous">
    <text evidence="8">This enzyme catalyzes only one turnover and therefore is not strictly catalytic. According to one definition, an enzyme is a biocatalyst that acts repeatedly and over many reaction cycles.</text>
</comment>
<dbReference type="Pfam" id="PF02870">
    <property type="entry name" value="Methyltransf_1N"/>
    <property type="match status" value="1"/>
</dbReference>
<dbReference type="GO" id="GO:0006307">
    <property type="term" value="P:DNA alkylation repair"/>
    <property type="evidence" value="ECO:0007669"/>
    <property type="project" value="UniProtKB-UniRule"/>
</dbReference>
<dbReference type="SUPFAM" id="SSF46767">
    <property type="entry name" value="Methylated DNA-protein cysteine methyltransferase, C-terminal domain"/>
    <property type="match status" value="1"/>
</dbReference>
<comment type="catalytic activity">
    <reaction evidence="1 8">
        <text>a 4-O-methyl-thymidine in DNA + L-cysteinyl-[protein] = a thymidine in DNA + S-methyl-L-cysteinyl-[protein]</text>
        <dbReference type="Rhea" id="RHEA:53428"/>
        <dbReference type="Rhea" id="RHEA-COMP:10131"/>
        <dbReference type="Rhea" id="RHEA-COMP:10132"/>
        <dbReference type="Rhea" id="RHEA-COMP:13555"/>
        <dbReference type="Rhea" id="RHEA-COMP:13556"/>
        <dbReference type="ChEBI" id="CHEBI:29950"/>
        <dbReference type="ChEBI" id="CHEBI:82612"/>
        <dbReference type="ChEBI" id="CHEBI:137386"/>
        <dbReference type="ChEBI" id="CHEBI:137387"/>
        <dbReference type="EC" id="2.1.1.63"/>
    </reaction>
</comment>
<organism evidence="11 12">
    <name type="scientific">Fodinibius sediminis</name>
    <dbReference type="NCBI Taxonomy" id="1214077"/>
    <lineage>
        <taxon>Bacteria</taxon>
        <taxon>Pseudomonadati</taxon>
        <taxon>Balneolota</taxon>
        <taxon>Balneolia</taxon>
        <taxon>Balneolales</taxon>
        <taxon>Balneolaceae</taxon>
        <taxon>Fodinibius</taxon>
    </lineage>
</organism>
<dbReference type="InterPro" id="IPR014048">
    <property type="entry name" value="MethylDNA_cys_MeTrfase_DNA-bd"/>
</dbReference>
<dbReference type="InterPro" id="IPR036631">
    <property type="entry name" value="MGMT_N_sf"/>
</dbReference>
<dbReference type="GO" id="GO:0032259">
    <property type="term" value="P:methylation"/>
    <property type="evidence" value="ECO:0007669"/>
    <property type="project" value="UniProtKB-KW"/>
</dbReference>
<evidence type="ECO:0000259" key="9">
    <source>
        <dbReference type="Pfam" id="PF01035"/>
    </source>
</evidence>
<dbReference type="Gene3D" id="3.30.160.70">
    <property type="entry name" value="Methylated DNA-protein cysteine methyltransferase domain"/>
    <property type="match status" value="1"/>
</dbReference>
<dbReference type="RefSeq" id="WP_142714628.1">
    <property type="nucleotide sequence ID" value="NZ_FXTH01000009.1"/>
</dbReference>
<evidence type="ECO:0000256" key="6">
    <source>
        <dbReference type="ARBA" id="ARBA00023204"/>
    </source>
</evidence>
<comment type="subcellular location">
    <subcellularLocation>
        <location evidence="8">Cytoplasm</location>
    </subcellularLocation>
</comment>
<dbReference type="OrthoDB" id="9802228at2"/>
<evidence type="ECO:0000256" key="1">
    <source>
        <dbReference type="ARBA" id="ARBA00001286"/>
    </source>
</evidence>
<dbReference type="Proteomes" id="UP000317593">
    <property type="component" value="Unassembled WGS sequence"/>
</dbReference>
<dbReference type="EC" id="2.1.1.63" evidence="8"/>
<keyword evidence="2 8" id="KW-0963">Cytoplasm</keyword>
<comment type="catalytic activity">
    <reaction evidence="7 8">
        <text>a 6-O-methyl-2'-deoxyguanosine in DNA + L-cysteinyl-[protein] = S-methyl-L-cysteinyl-[protein] + a 2'-deoxyguanosine in DNA</text>
        <dbReference type="Rhea" id="RHEA:24000"/>
        <dbReference type="Rhea" id="RHEA-COMP:10131"/>
        <dbReference type="Rhea" id="RHEA-COMP:10132"/>
        <dbReference type="Rhea" id="RHEA-COMP:11367"/>
        <dbReference type="Rhea" id="RHEA-COMP:11368"/>
        <dbReference type="ChEBI" id="CHEBI:29950"/>
        <dbReference type="ChEBI" id="CHEBI:82612"/>
        <dbReference type="ChEBI" id="CHEBI:85445"/>
        <dbReference type="ChEBI" id="CHEBI:85448"/>
        <dbReference type="EC" id="2.1.1.63"/>
    </reaction>
</comment>
<evidence type="ECO:0000259" key="10">
    <source>
        <dbReference type="Pfam" id="PF02870"/>
    </source>
</evidence>
<keyword evidence="3 8" id="KW-0489">Methyltransferase</keyword>
<dbReference type="InterPro" id="IPR036388">
    <property type="entry name" value="WH-like_DNA-bd_sf"/>
</dbReference>
<keyword evidence="12" id="KW-1185">Reference proteome</keyword>
<accession>A0A521D9F1</accession>
<comment type="function">
    <text evidence="8">Involved in the cellular defense against the biological effects of O6-methylguanine (O6-MeG) and O4-methylthymine (O4-MeT) in DNA. Repairs the methylated nucleobase in DNA by stoichiometrically transferring the methyl group to a cysteine residue in the enzyme. This is a suicide reaction: the enzyme is irreversibly inactivated.</text>
</comment>
<dbReference type="InterPro" id="IPR036217">
    <property type="entry name" value="MethylDNA_cys_MeTrfase_DNAb"/>
</dbReference>
<proteinExistence type="inferred from homology"/>
<keyword evidence="6 8" id="KW-0234">DNA repair</keyword>
<keyword evidence="4 8" id="KW-0808">Transferase</keyword>
<evidence type="ECO:0000313" key="12">
    <source>
        <dbReference type="Proteomes" id="UP000317593"/>
    </source>
</evidence>
<dbReference type="SUPFAM" id="SSF53155">
    <property type="entry name" value="Methylated DNA-protein cysteine methyltransferase domain"/>
    <property type="match status" value="1"/>
</dbReference>
<evidence type="ECO:0000256" key="5">
    <source>
        <dbReference type="ARBA" id="ARBA00022763"/>
    </source>
</evidence>
<dbReference type="PANTHER" id="PTHR10815:SF5">
    <property type="entry name" value="METHYLATED-DNA--PROTEIN-CYSTEINE METHYLTRANSFERASE"/>
    <property type="match status" value="1"/>
</dbReference>
<dbReference type="InterPro" id="IPR008332">
    <property type="entry name" value="MethylG_MeTrfase_N"/>
</dbReference>
<evidence type="ECO:0000256" key="4">
    <source>
        <dbReference type="ARBA" id="ARBA00022679"/>
    </source>
</evidence>
<dbReference type="GO" id="GO:0005737">
    <property type="term" value="C:cytoplasm"/>
    <property type="evidence" value="ECO:0007669"/>
    <property type="project" value="UniProtKB-SubCell"/>
</dbReference>
<dbReference type="Gene3D" id="1.10.10.10">
    <property type="entry name" value="Winged helix-like DNA-binding domain superfamily/Winged helix DNA-binding domain"/>
    <property type="match status" value="1"/>
</dbReference>
<dbReference type="Pfam" id="PF01035">
    <property type="entry name" value="DNA_binding_1"/>
    <property type="match status" value="1"/>
</dbReference>
<evidence type="ECO:0000256" key="2">
    <source>
        <dbReference type="ARBA" id="ARBA00022490"/>
    </source>
</evidence>
<evidence type="ECO:0000256" key="8">
    <source>
        <dbReference type="HAMAP-Rule" id="MF_00772"/>
    </source>
</evidence>
<comment type="similarity">
    <text evidence="8">Belongs to the MGMT family.</text>
</comment>
<sequence>MTGYYESPIGWLELTASQEAVRKICFLDSVPASPRETTNGIIEQLVQELSEYFDGKRTEFSLCLQPEGTPFQKKVWKMLKSIPYGQTVSYGQVAEYLGNSQKMRAVGRANGQNPIPILIPCHRVVGAEGHLVGYGGGIIRKRFLLRHEGALLL</sequence>
<dbReference type="FunFam" id="1.10.10.10:FF:000337">
    <property type="entry name" value="Methylated-DNA--protein-cysteine methyltransferase"/>
    <property type="match status" value="1"/>
</dbReference>
<evidence type="ECO:0000313" key="11">
    <source>
        <dbReference type="EMBL" id="SMO68298.1"/>
    </source>
</evidence>
<dbReference type="EMBL" id="FXTH01000009">
    <property type="protein sequence ID" value="SMO68298.1"/>
    <property type="molecule type" value="Genomic_DNA"/>
</dbReference>
<evidence type="ECO:0000256" key="3">
    <source>
        <dbReference type="ARBA" id="ARBA00022603"/>
    </source>
</evidence>